<feature type="transmembrane region" description="Helical" evidence="1">
    <location>
        <begin position="32"/>
        <end position="50"/>
    </location>
</feature>
<organism evidence="2 3">
    <name type="scientific">Yoonia ponticola</name>
    <dbReference type="NCBI Taxonomy" id="1524255"/>
    <lineage>
        <taxon>Bacteria</taxon>
        <taxon>Pseudomonadati</taxon>
        <taxon>Pseudomonadota</taxon>
        <taxon>Alphaproteobacteria</taxon>
        <taxon>Rhodobacterales</taxon>
        <taxon>Paracoccaceae</taxon>
        <taxon>Yoonia</taxon>
    </lineage>
</organism>
<dbReference type="RefSeq" id="WP_183529424.1">
    <property type="nucleotide sequence ID" value="NZ_JACIJM010000006.1"/>
</dbReference>
<evidence type="ECO:0000313" key="2">
    <source>
        <dbReference type="EMBL" id="MBB5722810.1"/>
    </source>
</evidence>
<gene>
    <name evidence="2" type="ORF">FHS72_002440</name>
</gene>
<keyword evidence="1" id="KW-0472">Membrane</keyword>
<accession>A0A7W9BLU5</accession>
<reference evidence="2 3" key="1">
    <citation type="submission" date="2020-08" db="EMBL/GenBank/DDBJ databases">
        <title>Genomic Encyclopedia of Type Strains, Phase IV (KMG-IV): sequencing the most valuable type-strain genomes for metagenomic binning, comparative biology and taxonomic classification.</title>
        <authorList>
            <person name="Goeker M."/>
        </authorList>
    </citation>
    <scope>NUCLEOTIDE SEQUENCE [LARGE SCALE GENOMIC DNA]</scope>
    <source>
        <strain evidence="2 3">DSM 101064</strain>
    </source>
</reference>
<evidence type="ECO:0000313" key="3">
    <source>
        <dbReference type="Proteomes" id="UP000535415"/>
    </source>
</evidence>
<feature type="transmembrane region" description="Helical" evidence="1">
    <location>
        <begin position="6"/>
        <end position="25"/>
    </location>
</feature>
<feature type="transmembrane region" description="Helical" evidence="1">
    <location>
        <begin position="62"/>
        <end position="87"/>
    </location>
</feature>
<name>A0A7W9BLU5_9RHOB</name>
<keyword evidence="1" id="KW-1133">Transmembrane helix</keyword>
<sequence length="98" mass="10233">MANFLVLVVMSAAGLIPCITAAVWMKAGKVGWTLTLFAILGACLALSVQASTRLMGVDPIKAIAAASLVFLPATIGCAVGALLGWMIERQRVKKFQGK</sequence>
<dbReference type="EMBL" id="JACIJM010000006">
    <property type="protein sequence ID" value="MBB5722810.1"/>
    <property type="molecule type" value="Genomic_DNA"/>
</dbReference>
<dbReference type="Proteomes" id="UP000535415">
    <property type="component" value="Unassembled WGS sequence"/>
</dbReference>
<keyword evidence="3" id="KW-1185">Reference proteome</keyword>
<evidence type="ECO:0000256" key="1">
    <source>
        <dbReference type="SAM" id="Phobius"/>
    </source>
</evidence>
<proteinExistence type="predicted"/>
<dbReference type="AlphaFoldDB" id="A0A7W9BLU5"/>
<keyword evidence="1" id="KW-0812">Transmembrane</keyword>
<comment type="caution">
    <text evidence="2">The sequence shown here is derived from an EMBL/GenBank/DDBJ whole genome shotgun (WGS) entry which is preliminary data.</text>
</comment>
<protein>
    <submittedName>
        <fullName evidence="2">Membrane protein YqaA with SNARE-associated domain</fullName>
    </submittedName>
</protein>